<evidence type="ECO:0000256" key="3">
    <source>
        <dbReference type="ARBA" id="ARBA00022475"/>
    </source>
</evidence>
<dbReference type="Proteomes" id="UP001233999">
    <property type="component" value="Unassembled WGS sequence"/>
</dbReference>
<name>A0AAD7Z4K4_DIPPU</name>
<evidence type="ECO:0000256" key="5">
    <source>
        <dbReference type="ARBA" id="ARBA00022989"/>
    </source>
</evidence>
<dbReference type="EMBL" id="JASPKZ010010662">
    <property type="protein sequence ID" value="KAJ9573979.1"/>
    <property type="molecule type" value="Genomic_DNA"/>
</dbReference>
<feature type="transmembrane region" description="Helical" evidence="9">
    <location>
        <begin position="311"/>
        <end position="329"/>
    </location>
</feature>
<accession>A0AAD7Z4K4</accession>
<dbReference type="SUPFAM" id="SSF53850">
    <property type="entry name" value="Periplasmic binding protein-like II"/>
    <property type="match status" value="1"/>
</dbReference>
<keyword evidence="13" id="KW-1185">Reference proteome</keyword>
<evidence type="ECO:0000256" key="2">
    <source>
        <dbReference type="ARBA" id="ARBA00008685"/>
    </source>
</evidence>
<keyword evidence="8" id="KW-0325">Glycoprotein</keyword>
<dbReference type="InterPro" id="IPR001320">
    <property type="entry name" value="Iontro_rcpt_C"/>
</dbReference>
<protein>
    <submittedName>
        <fullName evidence="12">Uncharacterized protein</fullName>
    </submittedName>
</protein>
<dbReference type="GO" id="GO:0015276">
    <property type="term" value="F:ligand-gated monoatomic ion channel activity"/>
    <property type="evidence" value="ECO:0007669"/>
    <property type="project" value="InterPro"/>
</dbReference>
<dbReference type="AlphaFoldDB" id="A0AAD7Z4K4"/>
<evidence type="ECO:0000256" key="4">
    <source>
        <dbReference type="ARBA" id="ARBA00022692"/>
    </source>
</evidence>
<evidence type="ECO:0000256" key="8">
    <source>
        <dbReference type="ARBA" id="ARBA00023180"/>
    </source>
</evidence>
<feature type="transmembrane region" description="Helical" evidence="9">
    <location>
        <begin position="382"/>
        <end position="406"/>
    </location>
</feature>
<reference evidence="12" key="1">
    <citation type="journal article" date="2023" name="IScience">
        <title>Live-bearing cockroach genome reveals convergent evolutionary mechanisms linked to viviparity in insects and beyond.</title>
        <authorList>
            <person name="Fouks B."/>
            <person name="Harrison M.C."/>
            <person name="Mikhailova A.A."/>
            <person name="Marchal E."/>
            <person name="English S."/>
            <person name="Carruthers M."/>
            <person name="Jennings E.C."/>
            <person name="Chiamaka E.L."/>
            <person name="Frigard R.A."/>
            <person name="Pippel M."/>
            <person name="Attardo G.M."/>
            <person name="Benoit J.B."/>
            <person name="Bornberg-Bauer E."/>
            <person name="Tobe S.S."/>
        </authorList>
    </citation>
    <scope>NUCLEOTIDE SEQUENCE</scope>
    <source>
        <strain evidence="12">Stay&amp;Tobe</strain>
    </source>
</reference>
<dbReference type="GO" id="GO:0005886">
    <property type="term" value="C:plasma membrane"/>
    <property type="evidence" value="ECO:0007669"/>
    <property type="project" value="UniProtKB-SubCell"/>
</dbReference>
<keyword evidence="4 9" id="KW-0812">Transmembrane</keyword>
<dbReference type="PANTHER" id="PTHR42643">
    <property type="entry name" value="IONOTROPIC RECEPTOR 20A-RELATED"/>
    <property type="match status" value="1"/>
</dbReference>
<keyword evidence="7" id="KW-0675">Receptor</keyword>
<feature type="domain" description="Ionotropic glutamate receptor C-terminal" evidence="10">
    <location>
        <begin position="310"/>
        <end position="496"/>
    </location>
</feature>
<evidence type="ECO:0000256" key="6">
    <source>
        <dbReference type="ARBA" id="ARBA00023136"/>
    </source>
</evidence>
<feature type="domain" description="Ionotropic receptor 75a N-terminal" evidence="11">
    <location>
        <begin position="28"/>
        <end position="186"/>
    </location>
</feature>
<keyword evidence="5 9" id="KW-1133">Transmembrane helix</keyword>
<evidence type="ECO:0000256" key="1">
    <source>
        <dbReference type="ARBA" id="ARBA00004651"/>
    </source>
</evidence>
<dbReference type="GO" id="GO:0050906">
    <property type="term" value="P:detection of stimulus involved in sensory perception"/>
    <property type="evidence" value="ECO:0007669"/>
    <property type="project" value="UniProtKB-ARBA"/>
</dbReference>
<sequence>MLRDKMFLSEFIHTTESCFITENFNITDTLYVTKSLMKTGKFWMVSPDPDQPLEYSIDSIIKRDYHKIGIFLDYDCPRSKKHLFEISERKLMNSTFNWLIWSKIKFNSDIEYLKLHMDTEMTWACPDGSANQVVMYDLYKITYVWPINATVAGHWDIQHGIVYNLTEYKYSRRQDMRGVQLRTGIVVNNIPTDNLEEELLKPENRVLDSMATYNYKIFLMMQQFYNFTKKIIYMHEFGYVVEDGRFEGMVKMLKEKEVDISISAMLLNRPRMDNCDFCPVMTWALRICALFRHPPVTGKYSVLLKPFEPSLWLGCAVMWFLMMVALRFISFFESQYHVEQDGEISPEIEGAWTWSDTLVIIMGALSQQGSTMDSKWITGRIVFLNTHILALMMNAYYSAFVVSSLLSAPTHNIRTTRDLIDSSLEFGAEDINYNRPYFEMNTDPLVHELYTKKMAPPHVGYYSREDGLHKVLHDKFAYHTEAINVYKTIEDTFTDQAKCDLTEIIVFPIEPCYPFIPKSSPLKELFTYR</sequence>
<dbReference type="Pfam" id="PF24576">
    <property type="entry name" value="IR75A_N"/>
    <property type="match status" value="1"/>
</dbReference>
<keyword evidence="6 9" id="KW-0472">Membrane</keyword>
<dbReference type="InterPro" id="IPR057074">
    <property type="entry name" value="IR75A_N"/>
</dbReference>
<evidence type="ECO:0000256" key="9">
    <source>
        <dbReference type="SAM" id="Phobius"/>
    </source>
</evidence>
<dbReference type="Gene3D" id="1.10.287.70">
    <property type="match status" value="1"/>
</dbReference>
<evidence type="ECO:0000313" key="13">
    <source>
        <dbReference type="Proteomes" id="UP001233999"/>
    </source>
</evidence>
<dbReference type="Pfam" id="PF00060">
    <property type="entry name" value="Lig_chan"/>
    <property type="match status" value="1"/>
</dbReference>
<dbReference type="PANTHER" id="PTHR42643:SF33">
    <property type="entry name" value="GLUTAMATE RECEPTOR 2-LIKE PROTEIN"/>
    <property type="match status" value="1"/>
</dbReference>
<comment type="similarity">
    <text evidence="2">Belongs to the glutamate-gated ion channel (TC 1.A.10.1) family.</text>
</comment>
<reference evidence="12" key="2">
    <citation type="submission" date="2023-05" db="EMBL/GenBank/DDBJ databases">
        <authorList>
            <person name="Fouks B."/>
        </authorList>
    </citation>
    <scope>NUCLEOTIDE SEQUENCE</scope>
    <source>
        <strain evidence="12">Stay&amp;Tobe</strain>
        <tissue evidence="12">Testes</tissue>
    </source>
</reference>
<evidence type="ECO:0000259" key="10">
    <source>
        <dbReference type="Pfam" id="PF00060"/>
    </source>
</evidence>
<evidence type="ECO:0000313" key="12">
    <source>
        <dbReference type="EMBL" id="KAJ9573979.1"/>
    </source>
</evidence>
<comment type="caution">
    <text evidence="12">The sequence shown here is derived from an EMBL/GenBank/DDBJ whole genome shotgun (WGS) entry which is preliminary data.</text>
</comment>
<dbReference type="InterPro" id="IPR052192">
    <property type="entry name" value="Insect_Ionotropic_Sensory_Rcpt"/>
</dbReference>
<comment type="subcellular location">
    <subcellularLocation>
        <location evidence="1">Cell membrane</location>
        <topology evidence="1">Multi-pass membrane protein</topology>
    </subcellularLocation>
</comment>
<proteinExistence type="inferred from homology"/>
<gene>
    <name evidence="12" type="ORF">L9F63_008637</name>
</gene>
<dbReference type="Gene3D" id="3.40.190.10">
    <property type="entry name" value="Periplasmic binding protein-like II"/>
    <property type="match status" value="1"/>
</dbReference>
<organism evidence="12 13">
    <name type="scientific">Diploptera punctata</name>
    <name type="common">Pacific beetle cockroach</name>
    <dbReference type="NCBI Taxonomy" id="6984"/>
    <lineage>
        <taxon>Eukaryota</taxon>
        <taxon>Metazoa</taxon>
        <taxon>Ecdysozoa</taxon>
        <taxon>Arthropoda</taxon>
        <taxon>Hexapoda</taxon>
        <taxon>Insecta</taxon>
        <taxon>Pterygota</taxon>
        <taxon>Neoptera</taxon>
        <taxon>Polyneoptera</taxon>
        <taxon>Dictyoptera</taxon>
        <taxon>Blattodea</taxon>
        <taxon>Blaberoidea</taxon>
        <taxon>Blaberidae</taxon>
        <taxon>Diplopterinae</taxon>
        <taxon>Diploptera</taxon>
    </lineage>
</organism>
<evidence type="ECO:0000256" key="7">
    <source>
        <dbReference type="ARBA" id="ARBA00023170"/>
    </source>
</evidence>
<evidence type="ECO:0000259" key="11">
    <source>
        <dbReference type="Pfam" id="PF24576"/>
    </source>
</evidence>
<keyword evidence="3" id="KW-1003">Cell membrane</keyword>